<dbReference type="PANTHER" id="PTHR44757:SF2">
    <property type="entry name" value="BIOFILM ARCHITECTURE MAINTENANCE PROTEIN MBAA"/>
    <property type="match status" value="1"/>
</dbReference>
<evidence type="ECO:0000259" key="2">
    <source>
        <dbReference type="PROSITE" id="PS50887"/>
    </source>
</evidence>
<proteinExistence type="predicted"/>
<dbReference type="InterPro" id="IPR013655">
    <property type="entry name" value="PAS_fold_3"/>
</dbReference>
<dbReference type="InterPro" id="IPR000160">
    <property type="entry name" value="GGDEF_dom"/>
</dbReference>
<dbReference type="SUPFAM" id="SSF55073">
    <property type="entry name" value="Nucleotide cyclase"/>
    <property type="match status" value="1"/>
</dbReference>
<reference evidence="3 4" key="1">
    <citation type="submission" date="2020-09" db="EMBL/GenBank/DDBJ databases">
        <title>Pseudoxanthomonas sp. CAU 1598 isolated from sand of Yaerae Beach.</title>
        <authorList>
            <person name="Kim W."/>
        </authorList>
    </citation>
    <scope>NUCLEOTIDE SEQUENCE [LARGE SCALE GENOMIC DNA]</scope>
    <source>
        <strain evidence="3 4">CAU 1598</strain>
    </source>
</reference>
<protein>
    <submittedName>
        <fullName evidence="3">Diguanylate cyclase</fullName>
    </submittedName>
</protein>
<comment type="caution">
    <text evidence="3">The sequence shown here is derived from an EMBL/GenBank/DDBJ whole genome shotgun (WGS) entry which is preliminary data.</text>
</comment>
<accession>A0AAW3ZH96</accession>
<dbReference type="CDD" id="cd01949">
    <property type="entry name" value="GGDEF"/>
    <property type="match status" value="1"/>
</dbReference>
<dbReference type="InterPro" id="IPR035965">
    <property type="entry name" value="PAS-like_dom_sf"/>
</dbReference>
<keyword evidence="4" id="KW-1185">Reference proteome</keyword>
<dbReference type="InterPro" id="IPR029787">
    <property type="entry name" value="Nucleotide_cyclase"/>
</dbReference>
<dbReference type="CDD" id="cd00130">
    <property type="entry name" value="PAS"/>
    <property type="match status" value="1"/>
</dbReference>
<dbReference type="NCBIfam" id="TIGR00229">
    <property type="entry name" value="sensory_box"/>
    <property type="match status" value="1"/>
</dbReference>
<dbReference type="SUPFAM" id="SSF55785">
    <property type="entry name" value="PYP-like sensor domain (PAS domain)"/>
    <property type="match status" value="1"/>
</dbReference>
<dbReference type="EMBL" id="JACYTR010000003">
    <property type="protein sequence ID" value="MBD8524634.1"/>
    <property type="molecule type" value="Genomic_DNA"/>
</dbReference>
<evidence type="ECO:0000313" key="3">
    <source>
        <dbReference type="EMBL" id="MBD8524634.1"/>
    </source>
</evidence>
<dbReference type="InterPro" id="IPR000014">
    <property type="entry name" value="PAS"/>
</dbReference>
<dbReference type="Proteomes" id="UP000613768">
    <property type="component" value="Unassembled WGS sequence"/>
</dbReference>
<dbReference type="SMART" id="SM00091">
    <property type="entry name" value="PAS"/>
    <property type="match status" value="1"/>
</dbReference>
<sequence>MPDAVCVVDAEGRFLFVSAGFERILGYASGEVIGRRAFDFVHPDDREMTMRQAERINAGLLQRHFRNRYIHKDGHTIDLQWSARFLAEFGVRVAVGHDVTELCQAERALEHLASHDDLTGLLNRHRLHADLRHAVQHAAAVNGGLALLYIDLDGFKAANDLHGHATGDQILQQVAQRLQQGVRRSDIVARMGGDEFIVLLPGCPDLATARSVADGLIARLSQPFDLLDIMIQLGASVGIACYPADGQDPDTLLAHADRLMYLEKRARQ</sequence>
<dbReference type="PROSITE" id="PS50887">
    <property type="entry name" value="GGDEF"/>
    <property type="match status" value="1"/>
</dbReference>
<dbReference type="InterPro" id="IPR043128">
    <property type="entry name" value="Rev_trsase/Diguanyl_cyclase"/>
</dbReference>
<dbReference type="SMART" id="SM00267">
    <property type="entry name" value="GGDEF"/>
    <property type="match status" value="1"/>
</dbReference>
<dbReference type="PANTHER" id="PTHR44757">
    <property type="entry name" value="DIGUANYLATE CYCLASE DGCP"/>
    <property type="match status" value="1"/>
</dbReference>
<name>A0AAW3ZH96_9GAMM</name>
<dbReference type="NCBIfam" id="TIGR00254">
    <property type="entry name" value="GGDEF"/>
    <property type="match status" value="1"/>
</dbReference>
<dbReference type="AlphaFoldDB" id="A0AAW3ZH96"/>
<dbReference type="PROSITE" id="PS50112">
    <property type="entry name" value="PAS"/>
    <property type="match status" value="1"/>
</dbReference>
<feature type="domain" description="PAS" evidence="1">
    <location>
        <begin position="1"/>
        <end position="68"/>
    </location>
</feature>
<evidence type="ECO:0000313" key="4">
    <source>
        <dbReference type="Proteomes" id="UP000613768"/>
    </source>
</evidence>
<dbReference type="InterPro" id="IPR052155">
    <property type="entry name" value="Biofilm_reg_signaling"/>
</dbReference>
<dbReference type="Pfam" id="PF08447">
    <property type="entry name" value="PAS_3"/>
    <property type="match status" value="1"/>
</dbReference>
<feature type="domain" description="GGDEF" evidence="2">
    <location>
        <begin position="143"/>
        <end position="268"/>
    </location>
</feature>
<dbReference type="Pfam" id="PF00990">
    <property type="entry name" value="GGDEF"/>
    <property type="match status" value="1"/>
</dbReference>
<gene>
    <name evidence="3" type="ORF">IFO71_02670</name>
</gene>
<dbReference type="Gene3D" id="3.30.70.270">
    <property type="match status" value="1"/>
</dbReference>
<dbReference type="Gene3D" id="3.30.450.20">
    <property type="entry name" value="PAS domain"/>
    <property type="match status" value="1"/>
</dbReference>
<evidence type="ECO:0000259" key="1">
    <source>
        <dbReference type="PROSITE" id="PS50112"/>
    </source>
</evidence>
<organism evidence="3 4">
    <name type="scientific">Pseudomarimonas arenosa</name>
    <dbReference type="NCBI Taxonomy" id="2774145"/>
    <lineage>
        <taxon>Bacteria</taxon>
        <taxon>Pseudomonadati</taxon>
        <taxon>Pseudomonadota</taxon>
        <taxon>Gammaproteobacteria</taxon>
        <taxon>Lysobacterales</taxon>
        <taxon>Lysobacteraceae</taxon>
        <taxon>Pseudomarimonas</taxon>
    </lineage>
</organism>